<name>A0A2V2W1M6_TRYCR</name>
<evidence type="ECO:0000256" key="1">
    <source>
        <dbReference type="SAM" id="MobiDB-lite"/>
    </source>
</evidence>
<dbReference type="Pfam" id="PF12517">
    <property type="entry name" value="DUF3720"/>
    <property type="match status" value="1"/>
</dbReference>
<feature type="compositionally biased region" description="Basic and acidic residues" evidence="1">
    <location>
        <begin position="293"/>
        <end position="315"/>
    </location>
</feature>
<evidence type="ECO:0000313" key="5">
    <source>
        <dbReference type="Proteomes" id="UP000246078"/>
    </source>
</evidence>
<sequence length="574" mass="60646">MIVFCFICFRCPAVCCCFLYPLLGTHPRHTHMHDTHTNFCVDAFLGAGACTLEPYCAVLCLLCFYLFLLYCCLFTVFLFLIVSCMFFFLVNYCGAVCASSAIVLIPSFLRCAQAAIICHVVWCRGRVYPFLLCVDVLLVCAEGCTQVTGVMAMRMTGRVLLVCALCVLWCGNGFGDARDDRYNEGGGNFLTHARNGGNDRLRLKADRGLISTRMGLIKAVAAEDDSEGGINNALLEEKTAAGGISAGSGGDAAPVPKEMEGAAGAGTPFLPSGPGMPGTGAETGQSLMAGQEGNEKNNLDPKKKEATDSKDKTNDELSSPSGSTPSPPGEKLSSTGTDDINQLPKGKVTELGVERQDNRESDEAIEKEDGEKNTEEEEKQKIKAQTESRESKNNGGGTPPPLLPSSEDEESPIPDQENSQNPKKVTKENTPSESKTDSEATQSSSGVATQGRHSHDTDTEDLMKNAATGSPAETTTTSSTSTSGSGDHVQNREDKDDAQISEEQHDSLETGNTNGVPTLSEAEPQTPATVTAAQKNYTTAPGDSDGSTAASHTTSPLLLLLVFACAAAAAVVAA</sequence>
<evidence type="ECO:0000313" key="4">
    <source>
        <dbReference type="EMBL" id="PWV02235.1"/>
    </source>
</evidence>
<keyword evidence="2" id="KW-0812">Transmembrane</keyword>
<feature type="region of interest" description="Disordered" evidence="1">
    <location>
        <begin position="242"/>
        <end position="552"/>
    </location>
</feature>
<dbReference type="VEuPathDB" id="TriTrypDB:TCSYLVIO_006721"/>
<feature type="chain" id="PRO_5015944287" evidence="3">
    <location>
        <begin position="17"/>
        <end position="574"/>
    </location>
</feature>
<dbReference type="InterPro" id="IPR022195">
    <property type="entry name" value="DUF3720"/>
</dbReference>
<dbReference type="VEuPathDB" id="TriTrypDB:TcG_10426"/>
<feature type="compositionally biased region" description="Low complexity" evidence="1">
    <location>
        <begin position="466"/>
        <end position="486"/>
    </location>
</feature>
<dbReference type="EMBL" id="PRFC01000188">
    <property type="protein sequence ID" value="PWV02235.1"/>
    <property type="molecule type" value="Genomic_DNA"/>
</dbReference>
<keyword evidence="2" id="KW-1133">Transmembrane helix</keyword>
<dbReference type="AlphaFoldDB" id="A0A2V2W1M6"/>
<dbReference type="VEuPathDB" id="TriTrypDB:BCY84_22522"/>
<organism evidence="4 5">
    <name type="scientific">Trypanosoma cruzi</name>
    <dbReference type="NCBI Taxonomy" id="5693"/>
    <lineage>
        <taxon>Eukaryota</taxon>
        <taxon>Discoba</taxon>
        <taxon>Euglenozoa</taxon>
        <taxon>Kinetoplastea</taxon>
        <taxon>Metakinetoplastina</taxon>
        <taxon>Trypanosomatida</taxon>
        <taxon>Trypanosomatidae</taxon>
        <taxon>Trypanosoma</taxon>
        <taxon>Schizotrypanum</taxon>
    </lineage>
</organism>
<keyword evidence="2" id="KW-0472">Membrane</keyword>
<feature type="transmembrane region" description="Helical" evidence="2">
    <location>
        <begin position="101"/>
        <end position="122"/>
    </location>
</feature>
<dbReference type="VEuPathDB" id="TriTrypDB:TcCLB.505949.80"/>
<dbReference type="VEuPathDB" id="TriTrypDB:ECC02_008718"/>
<feature type="compositionally biased region" description="Basic and acidic residues" evidence="1">
    <location>
        <begin position="453"/>
        <end position="463"/>
    </location>
</feature>
<feature type="transmembrane region" description="Helical" evidence="2">
    <location>
        <begin position="64"/>
        <end position="89"/>
    </location>
</feature>
<feature type="compositionally biased region" description="Basic and acidic residues" evidence="1">
    <location>
        <begin position="352"/>
        <end position="392"/>
    </location>
</feature>
<feature type="signal peptide" evidence="3">
    <location>
        <begin position="1"/>
        <end position="16"/>
    </location>
</feature>
<feature type="transmembrane region" description="Helical" evidence="2">
    <location>
        <begin position="128"/>
        <end position="152"/>
    </location>
</feature>
<dbReference type="VEuPathDB" id="TriTrypDB:TcCL_Unassigned00402"/>
<feature type="compositionally biased region" description="Polar residues" evidence="1">
    <location>
        <begin position="416"/>
        <end position="448"/>
    </location>
</feature>
<comment type="caution">
    <text evidence="4">The sequence shown here is derived from an EMBL/GenBank/DDBJ whole genome shotgun (WGS) entry which is preliminary data.</text>
</comment>
<dbReference type="VEuPathDB" id="TriTrypDB:C3747_188g36"/>
<dbReference type="VEuPathDB" id="TriTrypDB:Tc_MARK_2213"/>
<dbReference type="VEuPathDB" id="TriTrypDB:TcCL_NonESM09454"/>
<protein>
    <submittedName>
        <fullName evidence="4">Mucin-associated surface protein (MASP)</fullName>
    </submittedName>
</protein>
<proteinExistence type="predicted"/>
<gene>
    <name evidence="4" type="ORF">C3747_188g36</name>
</gene>
<dbReference type="VEuPathDB" id="TriTrypDB:TcBrA4_0173040"/>
<reference evidence="4 5" key="1">
    <citation type="journal article" date="2018" name="Microb. Genom.">
        <title>Expanding an expanded genome: long-read sequencing of Trypanosoma cruzi.</title>
        <authorList>
            <person name="Berna L."/>
            <person name="Rodriguez M."/>
            <person name="Chiribao M.L."/>
            <person name="Parodi-Talice A."/>
            <person name="Pita S."/>
            <person name="Rijo G."/>
            <person name="Alvarez-Valin F."/>
            <person name="Robello C."/>
        </authorList>
    </citation>
    <scope>NUCLEOTIDE SEQUENCE [LARGE SCALE GENOMIC DNA]</scope>
    <source>
        <strain evidence="4 5">TCC</strain>
    </source>
</reference>
<dbReference type="VEuPathDB" id="TriTrypDB:TCSYLVIO_006632"/>
<feature type="compositionally biased region" description="Basic and acidic residues" evidence="1">
    <location>
        <begin position="489"/>
        <end position="508"/>
    </location>
</feature>
<dbReference type="VEuPathDB" id="TriTrypDB:Tc_MARK_5482"/>
<keyword evidence="3" id="KW-0732">Signal</keyword>
<dbReference type="Proteomes" id="UP000246078">
    <property type="component" value="Unassembled WGS sequence"/>
</dbReference>
<accession>A0A2V2W1M6</accession>
<feature type="compositionally biased region" description="Polar residues" evidence="1">
    <location>
        <begin position="526"/>
        <end position="552"/>
    </location>
</feature>
<evidence type="ECO:0000256" key="3">
    <source>
        <dbReference type="SAM" id="SignalP"/>
    </source>
</evidence>
<dbReference type="VEuPathDB" id="TriTrypDB:C4B63_1g957"/>
<dbReference type="VEuPathDB" id="TriTrypDB:TCDM_08410"/>
<dbReference type="VEuPathDB" id="TriTrypDB:TCDM_11856"/>
<dbReference type="VEuPathDB" id="TriTrypDB:TcCLB.504081.90"/>
<evidence type="ECO:0000256" key="2">
    <source>
        <dbReference type="SAM" id="Phobius"/>
    </source>
</evidence>